<dbReference type="Gene3D" id="3.30.470.30">
    <property type="entry name" value="DNA ligase/mRNA capping enzyme"/>
    <property type="match status" value="1"/>
</dbReference>
<protein>
    <submittedName>
        <fullName evidence="5">ATP-dependent DNA ligase</fullName>
    </submittedName>
</protein>
<comment type="caution">
    <text evidence="5">The sequence shown here is derived from an EMBL/GenBank/DDBJ whole genome shotgun (WGS) entry which is preliminary data.</text>
</comment>
<dbReference type="RefSeq" id="WP_378574782.1">
    <property type="nucleotide sequence ID" value="NZ_JBHSFQ010000012.1"/>
</dbReference>
<evidence type="ECO:0000313" key="6">
    <source>
        <dbReference type="Proteomes" id="UP001595923"/>
    </source>
</evidence>
<comment type="similarity">
    <text evidence="1">Belongs to the ATP-dependent DNA ligase family.</text>
</comment>
<dbReference type="PANTHER" id="PTHR45674:SF4">
    <property type="entry name" value="DNA LIGASE 1"/>
    <property type="match status" value="1"/>
</dbReference>
<dbReference type="CDD" id="cd07905">
    <property type="entry name" value="Adenylation_DNA_ligase_LigC"/>
    <property type="match status" value="1"/>
</dbReference>
<keyword evidence="6" id="KW-1185">Reference proteome</keyword>
<evidence type="ECO:0000259" key="4">
    <source>
        <dbReference type="PROSITE" id="PS50160"/>
    </source>
</evidence>
<dbReference type="SUPFAM" id="SSF56091">
    <property type="entry name" value="DNA ligase/mRNA capping enzyme, catalytic domain"/>
    <property type="match status" value="1"/>
</dbReference>
<evidence type="ECO:0000313" key="5">
    <source>
        <dbReference type="EMBL" id="MFC4563057.1"/>
    </source>
</evidence>
<organism evidence="5 6">
    <name type="scientific">Nocardiopsis mangrovi</name>
    <dbReference type="NCBI Taxonomy" id="1179818"/>
    <lineage>
        <taxon>Bacteria</taxon>
        <taxon>Bacillati</taxon>
        <taxon>Actinomycetota</taxon>
        <taxon>Actinomycetes</taxon>
        <taxon>Streptosporangiales</taxon>
        <taxon>Nocardiopsidaceae</taxon>
        <taxon>Nocardiopsis</taxon>
    </lineage>
</organism>
<comment type="catalytic activity">
    <reaction evidence="3">
        <text>ATP + (deoxyribonucleotide)n-3'-hydroxyl + 5'-phospho-(deoxyribonucleotide)m = (deoxyribonucleotide)n+m + AMP + diphosphate.</text>
        <dbReference type="EC" id="6.5.1.1"/>
    </reaction>
</comment>
<dbReference type="PANTHER" id="PTHR45674">
    <property type="entry name" value="DNA LIGASE 1/3 FAMILY MEMBER"/>
    <property type="match status" value="1"/>
</dbReference>
<dbReference type="InterPro" id="IPR012310">
    <property type="entry name" value="DNA_ligase_ATP-dep_cent"/>
</dbReference>
<dbReference type="GO" id="GO:0016874">
    <property type="term" value="F:ligase activity"/>
    <property type="evidence" value="ECO:0007669"/>
    <property type="project" value="UniProtKB-KW"/>
</dbReference>
<evidence type="ECO:0000256" key="2">
    <source>
        <dbReference type="ARBA" id="ARBA00022598"/>
    </source>
</evidence>
<gene>
    <name evidence="5" type="ORF">ACFO4E_14425</name>
</gene>
<evidence type="ECO:0000256" key="1">
    <source>
        <dbReference type="ARBA" id="ARBA00007572"/>
    </source>
</evidence>
<keyword evidence="2 5" id="KW-0436">Ligase</keyword>
<reference evidence="6" key="1">
    <citation type="journal article" date="2019" name="Int. J. Syst. Evol. Microbiol.">
        <title>The Global Catalogue of Microorganisms (GCM) 10K type strain sequencing project: providing services to taxonomists for standard genome sequencing and annotation.</title>
        <authorList>
            <consortium name="The Broad Institute Genomics Platform"/>
            <consortium name="The Broad Institute Genome Sequencing Center for Infectious Disease"/>
            <person name="Wu L."/>
            <person name="Ma J."/>
        </authorList>
    </citation>
    <scope>NUCLEOTIDE SEQUENCE [LARGE SCALE GENOMIC DNA]</scope>
    <source>
        <strain evidence="6">XZYJ18</strain>
    </source>
</reference>
<dbReference type="Proteomes" id="UP001595923">
    <property type="component" value="Unassembled WGS sequence"/>
</dbReference>
<sequence length="317" mass="35259">MLARTVETLPEGVHWRYEPKWDGFRAIAERDGGRLRITSRSGRGLDSRFPEVAESLLAALPDATTLDGEIVRWSGEGLDFDALQRRNRASVPAARRLAEEEPAHFIAFDLLRLTEADLTQSALSHRRDRLEKLFAGIHDPRLMLGWQTTRAVVARQWFDGLAGVGVEGLMVKDARRTYVPGRRDWLKLKRRITTEAIVGGVIGRPDRPSALVLGRLDPASGQLRIAGRTADLTRAQQDGLAGLLRAAEDGHPWPTRLAPAWGTGEPVVYVRVEPELVVEVEPDPAESAGRWRHVVPYLRPRPDVRPGEVPTGLDIET</sequence>
<dbReference type="InterPro" id="IPR044119">
    <property type="entry name" value="Adenylation_LigC-like"/>
</dbReference>
<dbReference type="InterPro" id="IPR050191">
    <property type="entry name" value="ATP-dep_DNA_ligase"/>
</dbReference>
<accession>A0ABV9DWH2</accession>
<dbReference type="InterPro" id="IPR012340">
    <property type="entry name" value="NA-bd_OB-fold"/>
</dbReference>
<dbReference type="Gene3D" id="2.40.50.140">
    <property type="entry name" value="Nucleic acid-binding proteins"/>
    <property type="match status" value="1"/>
</dbReference>
<proteinExistence type="inferred from homology"/>
<name>A0ABV9DWH2_9ACTN</name>
<dbReference type="EMBL" id="JBHSFQ010000012">
    <property type="protein sequence ID" value="MFC4563057.1"/>
    <property type="molecule type" value="Genomic_DNA"/>
</dbReference>
<feature type="domain" description="ATP-dependent DNA ligase family profile" evidence="4">
    <location>
        <begin position="105"/>
        <end position="238"/>
    </location>
</feature>
<dbReference type="Pfam" id="PF01068">
    <property type="entry name" value="DNA_ligase_A_M"/>
    <property type="match status" value="1"/>
</dbReference>
<evidence type="ECO:0000256" key="3">
    <source>
        <dbReference type="ARBA" id="ARBA00034003"/>
    </source>
</evidence>
<dbReference type="PROSITE" id="PS50160">
    <property type="entry name" value="DNA_LIGASE_A3"/>
    <property type="match status" value="1"/>
</dbReference>